<reference evidence="1 2" key="1">
    <citation type="journal article" date="2019" name="Int. J. Syst. Evol. Microbiol.">
        <title>The Global Catalogue of Microorganisms (GCM) 10K type strain sequencing project: providing services to taxonomists for standard genome sequencing and annotation.</title>
        <authorList>
            <consortium name="The Broad Institute Genomics Platform"/>
            <consortium name="The Broad Institute Genome Sequencing Center for Infectious Disease"/>
            <person name="Wu L."/>
            <person name="Ma J."/>
        </authorList>
    </citation>
    <scope>NUCLEOTIDE SEQUENCE [LARGE SCALE GENOMIC DNA]</scope>
    <source>
        <strain evidence="1 2">JCM 10303</strain>
    </source>
</reference>
<proteinExistence type="predicted"/>
<dbReference type="Proteomes" id="UP001500729">
    <property type="component" value="Unassembled WGS sequence"/>
</dbReference>
<name>A0ABN1D0M3_SACER</name>
<accession>A0ABN1D0M3</accession>
<gene>
    <name evidence="1" type="ORF">GCM10009533_31790</name>
</gene>
<sequence length="345" mass="37746">MSAYPVRQAAPAEHRGITLRPPRMRLSGPHGAATRLPAPAIVVYRLESGQHRQTGVVVEVSVDDYRDGRIRRHEDTRPDHVRQIAELTESTGTEQTPVMLVHRGRGVLRARLAAITAGEPDVRVLRDGVAHSVWIRRSAELARELADEAGRIDALYIADGHHRMAAAERYADRRRQLGQDHAFTLAALFPGDEARILGYHRCFALAERATAQDVLDRLAAHPGTARIEESAAGATAPGVVAVGLGDRWYRLVLRPRDHRSLDAFTVDDELVPTLSGLTDQAGTTAGSHHAMETCWCAGRNAVRLVPHPPTIEQLMATSDAGVPMPPKSTCFDPKPMSGLFVRELT</sequence>
<dbReference type="PANTHER" id="PTHR36454:SF1">
    <property type="entry name" value="DUF1015 DOMAIN-CONTAINING PROTEIN"/>
    <property type="match status" value="1"/>
</dbReference>
<organism evidence="1 2">
    <name type="scientific">Saccharopolyspora erythraea</name>
    <name type="common">Streptomyces erythraeus</name>
    <dbReference type="NCBI Taxonomy" id="1836"/>
    <lineage>
        <taxon>Bacteria</taxon>
        <taxon>Bacillati</taxon>
        <taxon>Actinomycetota</taxon>
        <taxon>Actinomycetes</taxon>
        <taxon>Pseudonocardiales</taxon>
        <taxon>Pseudonocardiaceae</taxon>
        <taxon>Saccharopolyspora</taxon>
    </lineage>
</organism>
<evidence type="ECO:0000313" key="1">
    <source>
        <dbReference type="EMBL" id="GAA0530216.1"/>
    </source>
</evidence>
<dbReference type="PANTHER" id="PTHR36454">
    <property type="entry name" value="LMO2823 PROTEIN"/>
    <property type="match status" value="1"/>
</dbReference>
<dbReference type="RefSeq" id="WP_009949113.1">
    <property type="nucleotide sequence ID" value="NZ_BAAAGS010000019.1"/>
</dbReference>
<evidence type="ECO:0000313" key="2">
    <source>
        <dbReference type="Proteomes" id="UP001500729"/>
    </source>
</evidence>
<dbReference type="Pfam" id="PF06245">
    <property type="entry name" value="DUF1015"/>
    <property type="match status" value="1"/>
</dbReference>
<comment type="caution">
    <text evidence="1">The sequence shown here is derived from an EMBL/GenBank/DDBJ whole genome shotgun (WGS) entry which is preliminary data.</text>
</comment>
<protein>
    <submittedName>
        <fullName evidence="1">DUF1015 family protein</fullName>
    </submittedName>
</protein>
<keyword evidence="2" id="KW-1185">Reference proteome</keyword>
<dbReference type="InterPro" id="IPR008323">
    <property type="entry name" value="UCP033563"/>
</dbReference>
<dbReference type="EMBL" id="BAAAGS010000019">
    <property type="protein sequence ID" value="GAA0530216.1"/>
    <property type="molecule type" value="Genomic_DNA"/>
</dbReference>